<feature type="region of interest" description="Disordered" evidence="1">
    <location>
        <begin position="1"/>
        <end position="37"/>
    </location>
</feature>
<feature type="compositionally biased region" description="Basic and acidic residues" evidence="1">
    <location>
        <begin position="1"/>
        <end position="26"/>
    </location>
</feature>
<proteinExistence type="predicted"/>
<dbReference type="InterPro" id="IPR021391">
    <property type="entry name" value="DUF3027"/>
</dbReference>
<dbReference type="Pfam" id="PF11228">
    <property type="entry name" value="DUF3027"/>
    <property type="match status" value="1"/>
</dbReference>
<name>A0AAX0VL49_MICLU</name>
<feature type="region of interest" description="Disordered" evidence="1">
    <location>
        <begin position="135"/>
        <end position="173"/>
    </location>
</feature>
<dbReference type="Proteomes" id="UP000234847">
    <property type="component" value="Unassembled WGS sequence"/>
</dbReference>
<protein>
    <submittedName>
        <fullName evidence="2">DUF3027 domain-containing protein</fullName>
    </submittedName>
</protein>
<gene>
    <name evidence="2" type="ORF">CYJ95_04485</name>
</gene>
<evidence type="ECO:0000256" key="1">
    <source>
        <dbReference type="SAM" id="MobiDB-lite"/>
    </source>
</evidence>
<reference evidence="2 3" key="1">
    <citation type="submission" date="2017-12" db="EMBL/GenBank/DDBJ databases">
        <title>Phylogenetic diversity of female urinary microbiome.</title>
        <authorList>
            <person name="Thomas-White K."/>
            <person name="Wolfe A.J."/>
        </authorList>
    </citation>
    <scope>NUCLEOTIDE SEQUENCE [LARGE SCALE GENOMIC DNA]</scope>
    <source>
        <strain evidence="2 3">UMB0038</strain>
    </source>
</reference>
<dbReference type="AlphaFoldDB" id="A0AAX0VL49"/>
<dbReference type="RefSeq" id="WP_101965704.1">
    <property type="nucleotide sequence ID" value="NZ_PKJT01000003.1"/>
</dbReference>
<evidence type="ECO:0000313" key="2">
    <source>
        <dbReference type="EMBL" id="PKZ82459.1"/>
    </source>
</evidence>
<comment type="caution">
    <text evidence="2">The sequence shown here is derived from an EMBL/GenBank/DDBJ whole genome shotgun (WGS) entry which is preliminary data.</text>
</comment>
<evidence type="ECO:0000313" key="3">
    <source>
        <dbReference type="Proteomes" id="UP000234847"/>
    </source>
</evidence>
<sequence>MTTHDDAPRVDHRSPDAEPAPAEERAAVPPARRRAPRRDELLAAAVDAARAGLAGLAAPDEVGEHVDVLVDDDRLLTHRFACRMPGYAGWLWYVTIARAPRAKQVTVCETGLMAGEGSLVAPPWVPYAERVNEEERERLKAVAEGRVPGAPAPEAAPDDAAQTAPEPAAADRG</sequence>
<organism evidence="2 3">
    <name type="scientific">Micrococcus luteus</name>
    <name type="common">Micrococcus lysodeikticus</name>
    <dbReference type="NCBI Taxonomy" id="1270"/>
    <lineage>
        <taxon>Bacteria</taxon>
        <taxon>Bacillati</taxon>
        <taxon>Actinomycetota</taxon>
        <taxon>Actinomycetes</taxon>
        <taxon>Micrococcales</taxon>
        <taxon>Micrococcaceae</taxon>
        <taxon>Micrococcus</taxon>
    </lineage>
</organism>
<feature type="compositionally biased region" description="Low complexity" evidence="1">
    <location>
        <begin position="144"/>
        <end position="173"/>
    </location>
</feature>
<accession>A0AAX0VL49</accession>
<dbReference type="EMBL" id="PKJT01000003">
    <property type="protein sequence ID" value="PKZ82459.1"/>
    <property type="molecule type" value="Genomic_DNA"/>
</dbReference>